<organism evidence="1 2">
    <name type="scientific">Ogataea philodendri</name>
    <dbReference type="NCBI Taxonomy" id="1378263"/>
    <lineage>
        <taxon>Eukaryota</taxon>
        <taxon>Fungi</taxon>
        <taxon>Dikarya</taxon>
        <taxon>Ascomycota</taxon>
        <taxon>Saccharomycotina</taxon>
        <taxon>Pichiomycetes</taxon>
        <taxon>Pichiales</taxon>
        <taxon>Pichiaceae</taxon>
        <taxon>Ogataea</taxon>
    </lineage>
</organism>
<gene>
    <name evidence="1" type="ORF">OGAPHI_005813</name>
</gene>
<dbReference type="EMBL" id="JAEUBE010000378">
    <property type="protein sequence ID" value="KAH3662561.1"/>
    <property type="molecule type" value="Genomic_DNA"/>
</dbReference>
<keyword evidence="2" id="KW-1185">Reference proteome</keyword>
<dbReference type="GeneID" id="70237777"/>
<dbReference type="RefSeq" id="XP_046059650.1">
    <property type="nucleotide sequence ID" value="XM_046207035.1"/>
</dbReference>
<sequence>MLYVAVATARDPTLYEMREIHAARIAWATSATTNGKMKMLDIPVLILFSLIRWLNPTTSGRLIRNQNWPGMASTFDRNVEYPMFLRIKEMYWDTGWNGMKAMIPWISNGQ</sequence>
<protein>
    <submittedName>
        <fullName evidence="1">Uncharacterized protein</fullName>
    </submittedName>
</protein>
<reference evidence="1" key="2">
    <citation type="submission" date="2021-01" db="EMBL/GenBank/DDBJ databases">
        <authorList>
            <person name="Schikora-Tamarit M.A."/>
        </authorList>
    </citation>
    <scope>NUCLEOTIDE SEQUENCE</scope>
    <source>
        <strain evidence="1">CBS6075</strain>
    </source>
</reference>
<name>A0A9P8P0B6_9ASCO</name>
<evidence type="ECO:0000313" key="2">
    <source>
        <dbReference type="Proteomes" id="UP000769157"/>
    </source>
</evidence>
<dbReference type="AlphaFoldDB" id="A0A9P8P0B6"/>
<comment type="caution">
    <text evidence="1">The sequence shown here is derived from an EMBL/GenBank/DDBJ whole genome shotgun (WGS) entry which is preliminary data.</text>
</comment>
<dbReference type="Proteomes" id="UP000769157">
    <property type="component" value="Unassembled WGS sequence"/>
</dbReference>
<reference evidence="1" key="1">
    <citation type="journal article" date="2021" name="Open Biol.">
        <title>Shared evolutionary footprints suggest mitochondrial oxidative damage underlies multiple complex I losses in fungi.</title>
        <authorList>
            <person name="Schikora-Tamarit M.A."/>
            <person name="Marcet-Houben M."/>
            <person name="Nosek J."/>
            <person name="Gabaldon T."/>
        </authorList>
    </citation>
    <scope>NUCLEOTIDE SEQUENCE</scope>
    <source>
        <strain evidence="1">CBS6075</strain>
    </source>
</reference>
<proteinExistence type="predicted"/>
<evidence type="ECO:0000313" key="1">
    <source>
        <dbReference type="EMBL" id="KAH3662561.1"/>
    </source>
</evidence>
<accession>A0A9P8P0B6</accession>